<proteinExistence type="predicted"/>
<dbReference type="EMBL" id="SNRW01016619">
    <property type="protein sequence ID" value="KAA6369172.1"/>
    <property type="molecule type" value="Genomic_DNA"/>
</dbReference>
<comment type="caution">
    <text evidence="1">The sequence shown here is derived from an EMBL/GenBank/DDBJ whole genome shotgun (WGS) entry which is preliminary data.</text>
</comment>
<evidence type="ECO:0000313" key="2">
    <source>
        <dbReference type="Proteomes" id="UP000324800"/>
    </source>
</evidence>
<accession>A0A5J4UGY9</accession>
<evidence type="ECO:0000313" key="1">
    <source>
        <dbReference type="EMBL" id="KAA6369172.1"/>
    </source>
</evidence>
<dbReference type="AlphaFoldDB" id="A0A5J4UGY9"/>
<organism evidence="1 2">
    <name type="scientific">Streblomastix strix</name>
    <dbReference type="NCBI Taxonomy" id="222440"/>
    <lineage>
        <taxon>Eukaryota</taxon>
        <taxon>Metamonada</taxon>
        <taxon>Preaxostyla</taxon>
        <taxon>Oxymonadida</taxon>
        <taxon>Streblomastigidae</taxon>
        <taxon>Streblomastix</taxon>
    </lineage>
</organism>
<protein>
    <submittedName>
        <fullName evidence="1">Uncharacterized protein</fullName>
    </submittedName>
</protein>
<name>A0A5J4UGY9_9EUKA</name>
<dbReference type="Proteomes" id="UP000324800">
    <property type="component" value="Unassembled WGS sequence"/>
</dbReference>
<reference evidence="1 2" key="1">
    <citation type="submission" date="2019-03" db="EMBL/GenBank/DDBJ databases">
        <title>Single cell metagenomics reveals metabolic interactions within the superorganism composed of flagellate Streblomastix strix and complex community of Bacteroidetes bacteria on its surface.</title>
        <authorList>
            <person name="Treitli S.C."/>
            <person name="Kolisko M."/>
            <person name="Husnik F."/>
            <person name="Keeling P."/>
            <person name="Hampl V."/>
        </authorList>
    </citation>
    <scope>NUCLEOTIDE SEQUENCE [LARGE SCALE GENOMIC DNA]</scope>
    <source>
        <strain evidence="1">ST1C</strain>
    </source>
</reference>
<gene>
    <name evidence="1" type="ORF">EZS28_035301</name>
</gene>
<sequence>MTQVNSLMIQQKESIQVAGQLCKQNDEPVNQIVQCTQDDSLTDDVISNWSNVIHKIPSLKEKEKEKTCAKRLVDVDNGTAEVGGDGKIITKTKVKNIKIDDIDFINNLMVFNKEQMMELHNKFDTTFENLEMTTGSIRYSPHTEEFIKNAALIGITSEHITKMLMKQLIKL</sequence>